<organism evidence="3 4">
    <name type="scientific">Arthrobotrys musiformis</name>
    <dbReference type="NCBI Taxonomy" id="47236"/>
    <lineage>
        <taxon>Eukaryota</taxon>
        <taxon>Fungi</taxon>
        <taxon>Dikarya</taxon>
        <taxon>Ascomycota</taxon>
        <taxon>Pezizomycotina</taxon>
        <taxon>Orbiliomycetes</taxon>
        <taxon>Orbiliales</taxon>
        <taxon>Orbiliaceae</taxon>
        <taxon>Arthrobotrys</taxon>
    </lineage>
</organism>
<dbReference type="EMBL" id="JAVHJL010000004">
    <property type="protein sequence ID" value="KAK6505662.1"/>
    <property type="molecule type" value="Genomic_DNA"/>
</dbReference>
<dbReference type="Proteomes" id="UP001370758">
    <property type="component" value="Unassembled WGS sequence"/>
</dbReference>
<accession>A0AAV9WC27</accession>
<keyword evidence="4" id="KW-1185">Reference proteome</keyword>
<evidence type="ECO:0000256" key="1">
    <source>
        <dbReference type="SAM" id="MobiDB-lite"/>
    </source>
</evidence>
<protein>
    <submittedName>
        <fullName evidence="3">Uncharacterized protein</fullName>
    </submittedName>
</protein>
<comment type="caution">
    <text evidence="3">The sequence shown here is derived from an EMBL/GenBank/DDBJ whole genome shotgun (WGS) entry which is preliminary data.</text>
</comment>
<keyword evidence="2" id="KW-0732">Signal</keyword>
<sequence>MQLLLPAIILGSLIQSSAAYGYDDRGNDRGNNGGKVRTVTQTKLITQVKQVKVTKTVISSVTVARPPSLKDIESYASYKGLTCIAKVSGKPNTTKAPTTTEVEPAWVKNCPASVTLTAQVKCPAIRCVADPECPAYDQALPIEWECRCKDRPPTTTRIVPPCPSCCPPPPRQTHAGVCMGRMSHLPVFTAEPVADEPKPTNKGIAVGEPNPAAPKEEFKEDDSEKPDQKPKEEEPEKPKEEEPEKPKEEEPEKPKEEEPEKPKEDEPEQPKEEEPAGDQLPPAEEGDKESPAELKIKVQEPAEEKKDGGDDAPKEDPTEAAA</sequence>
<feature type="region of interest" description="Disordered" evidence="1">
    <location>
        <begin position="192"/>
        <end position="322"/>
    </location>
</feature>
<reference evidence="3 4" key="1">
    <citation type="submission" date="2023-08" db="EMBL/GenBank/DDBJ databases">
        <authorList>
            <person name="Palmer J.M."/>
        </authorList>
    </citation>
    <scope>NUCLEOTIDE SEQUENCE [LARGE SCALE GENOMIC DNA]</scope>
    <source>
        <strain evidence="3 4">TWF481</strain>
    </source>
</reference>
<proteinExistence type="predicted"/>
<dbReference type="AlphaFoldDB" id="A0AAV9WC27"/>
<feature type="compositionally biased region" description="Basic and acidic residues" evidence="1">
    <location>
        <begin position="225"/>
        <end position="274"/>
    </location>
</feature>
<feature type="chain" id="PRO_5043922913" evidence="2">
    <location>
        <begin position="20"/>
        <end position="322"/>
    </location>
</feature>
<gene>
    <name evidence="3" type="ORF">TWF481_007553</name>
</gene>
<feature type="signal peptide" evidence="2">
    <location>
        <begin position="1"/>
        <end position="19"/>
    </location>
</feature>
<evidence type="ECO:0000256" key="2">
    <source>
        <dbReference type="SAM" id="SignalP"/>
    </source>
</evidence>
<evidence type="ECO:0000313" key="3">
    <source>
        <dbReference type="EMBL" id="KAK6505662.1"/>
    </source>
</evidence>
<evidence type="ECO:0000313" key="4">
    <source>
        <dbReference type="Proteomes" id="UP001370758"/>
    </source>
</evidence>
<name>A0AAV9WC27_9PEZI</name>
<feature type="compositionally biased region" description="Basic and acidic residues" evidence="1">
    <location>
        <begin position="288"/>
        <end position="322"/>
    </location>
</feature>